<evidence type="ECO:0000256" key="1">
    <source>
        <dbReference type="ARBA" id="ARBA00010197"/>
    </source>
</evidence>
<feature type="region of interest" description="Disordered" evidence="2">
    <location>
        <begin position="303"/>
        <end position="360"/>
    </location>
</feature>
<gene>
    <name evidence="4" type="ORF">DILT_LOCUS9958</name>
</gene>
<dbReference type="OrthoDB" id="666364at2759"/>
<dbReference type="InterPro" id="IPR017862">
    <property type="entry name" value="SKI-int_prot_SKIP"/>
</dbReference>
<feature type="compositionally biased region" description="Basic and acidic residues" evidence="2">
    <location>
        <begin position="453"/>
        <end position="462"/>
    </location>
</feature>
<dbReference type="Proteomes" id="UP000281553">
    <property type="component" value="Unassembled WGS sequence"/>
</dbReference>
<comment type="similarity">
    <text evidence="1">Belongs to the SNW family.</text>
</comment>
<feature type="region of interest" description="Disordered" evidence="2">
    <location>
        <begin position="448"/>
        <end position="516"/>
    </location>
</feature>
<proteinExistence type="inferred from homology"/>
<organism evidence="4 5">
    <name type="scientific">Dibothriocephalus latus</name>
    <name type="common">Fish tapeworm</name>
    <name type="synonym">Diphyllobothrium latum</name>
    <dbReference type="NCBI Taxonomy" id="60516"/>
    <lineage>
        <taxon>Eukaryota</taxon>
        <taxon>Metazoa</taxon>
        <taxon>Spiralia</taxon>
        <taxon>Lophotrochozoa</taxon>
        <taxon>Platyhelminthes</taxon>
        <taxon>Cestoda</taxon>
        <taxon>Eucestoda</taxon>
        <taxon>Diphyllobothriidea</taxon>
        <taxon>Diphyllobothriidae</taxon>
        <taxon>Dibothriocephalus</taxon>
    </lineage>
</organism>
<evidence type="ECO:0000259" key="3">
    <source>
        <dbReference type="Pfam" id="PF02731"/>
    </source>
</evidence>
<dbReference type="AlphaFoldDB" id="A0A3P7LR17"/>
<feature type="compositionally biased region" description="Basic and acidic residues" evidence="2">
    <location>
        <begin position="322"/>
        <end position="360"/>
    </location>
</feature>
<feature type="compositionally biased region" description="Basic and acidic residues" evidence="2">
    <location>
        <begin position="485"/>
        <end position="495"/>
    </location>
</feature>
<feature type="domain" description="SKI-interacting protein SKIP SNW" evidence="3">
    <location>
        <begin position="205"/>
        <end position="305"/>
    </location>
</feature>
<dbReference type="Pfam" id="PF02731">
    <property type="entry name" value="SKIP_SNW"/>
    <property type="match status" value="1"/>
</dbReference>
<dbReference type="GO" id="GO:0000398">
    <property type="term" value="P:mRNA splicing, via spliceosome"/>
    <property type="evidence" value="ECO:0007669"/>
    <property type="project" value="InterPro"/>
</dbReference>
<protein>
    <recommendedName>
        <fullName evidence="3">SKI-interacting protein SKIP SNW domain-containing protein</fullName>
    </recommendedName>
</protein>
<keyword evidence="5" id="KW-1185">Reference proteome</keyword>
<evidence type="ECO:0000313" key="5">
    <source>
        <dbReference type="Proteomes" id="UP000281553"/>
    </source>
</evidence>
<accession>A0A3P7LR17</accession>
<reference evidence="4 5" key="1">
    <citation type="submission" date="2018-11" db="EMBL/GenBank/DDBJ databases">
        <authorList>
            <consortium name="Pathogen Informatics"/>
        </authorList>
    </citation>
    <scope>NUCLEOTIDE SEQUENCE [LARGE SCALE GENOMIC DNA]</scope>
</reference>
<dbReference type="GO" id="GO:0005681">
    <property type="term" value="C:spliceosomal complex"/>
    <property type="evidence" value="ECO:0007669"/>
    <property type="project" value="InterPro"/>
</dbReference>
<dbReference type="PANTHER" id="PTHR12096">
    <property type="entry name" value="NUCLEAR PROTEIN SKIP-RELATED"/>
    <property type="match status" value="1"/>
</dbReference>
<evidence type="ECO:0000313" key="4">
    <source>
        <dbReference type="EMBL" id="VDN14127.1"/>
    </source>
</evidence>
<dbReference type="EMBL" id="UYRU01058343">
    <property type="protein sequence ID" value="VDN14127.1"/>
    <property type="molecule type" value="Genomic_DNA"/>
</dbReference>
<dbReference type="InterPro" id="IPR004015">
    <property type="entry name" value="SKI-int_prot_SKIP_SNW-dom"/>
</dbReference>
<name>A0A3P7LR17_DIBLA</name>
<sequence length="516" mass="58680">MISQLPAPAQRVVDASSSILQSKSQAIVSKTNVPPYGHRKHWFPRNDEDFGDGGAFPEIHIPQYPLGMGRQKTSSNALVMKTDKDGNVRYDELIRQGHSRDRIIHSKFTDLLPKPIDEADAELQKPSKDVIEETTEKTRQALEALIEQKVAAALPVRRAERTGPAEYIKYTPSQKGPAYNSGAEQRLVRMVEVQKDPMEPPRFNRKVSVKEQAEWKIPPCISNWKNPRGYTIPLDKRVAADGRGLQTVHINENFAKLAEALYTADRKAREAVEMRAEIERKVALKAKERREEQLQRIAKEAREARAGIRRPGFDPADEDSGIADREELRKERARDRAHDRNLSRTGADAKLRTQRDKNRDISEQIALGVPNPRANANSESLFDQRLFNQSSGLDTGFAGGTDDLYNIYDKPWRQESDIGSHIYRPRPKDTEIYGNDIESLKNQKKFVPGREFSGTDRGHRLDGPVQFEKSTVEEEDPFNLSKFLLEAKKSQKRPGDSSTDTSANRDTTHRKRDRRD</sequence>
<evidence type="ECO:0000256" key="2">
    <source>
        <dbReference type="SAM" id="MobiDB-lite"/>
    </source>
</evidence>